<reference evidence="6" key="1">
    <citation type="submission" date="2016-06" db="UniProtKB">
        <authorList>
            <consortium name="WormBaseParasite"/>
        </authorList>
    </citation>
    <scope>IDENTIFICATION</scope>
</reference>
<reference evidence="4 5" key="2">
    <citation type="submission" date="2018-11" db="EMBL/GenBank/DDBJ databases">
        <authorList>
            <consortium name="Pathogen Informatics"/>
        </authorList>
    </citation>
    <scope>NUCLEOTIDE SEQUENCE [LARGE SCALE GENOMIC DNA]</scope>
</reference>
<dbReference type="Gene3D" id="3.30.70.330">
    <property type="match status" value="1"/>
</dbReference>
<evidence type="ECO:0000313" key="6">
    <source>
        <dbReference type="WBParaSite" id="OFLC_0000229101-mRNA-1"/>
    </source>
</evidence>
<organism evidence="6">
    <name type="scientific">Onchocerca flexuosa</name>
    <dbReference type="NCBI Taxonomy" id="387005"/>
    <lineage>
        <taxon>Eukaryota</taxon>
        <taxon>Metazoa</taxon>
        <taxon>Ecdysozoa</taxon>
        <taxon>Nematoda</taxon>
        <taxon>Chromadorea</taxon>
        <taxon>Rhabditida</taxon>
        <taxon>Spirurina</taxon>
        <taxon>Spiruromorpha</taxon>
        <taxon>Filarioidea</taxon>
        <taxon>Onchocercidae</taxon>
        <taxon>Onchocerca</taxon>
    </lineage>
</organism>
<dbReference type="PROSITE" id="PS50102">
    <property type="entry name" value="RRM"/>
    <property type="match status" value="1"/>
</dbReference>
<evidence type="ECO:0000259" key="3">
    <source>
        <dbReference type="PROSITE" id="PS50102"/>
    </source>
</evidence>
<name>A0A183H482_9BILA</name>
<dbReference type="WBParaSite" id="OFLC_0000229101-mRNA-1">
    <property type="protein sequence ID" value="OFLC_0000229101-mRNA-1"/>
    <property type="gene ID" value="OFLC_0000229101"/>
</dbReference>
<accession>A0A183H482</accession>
<feature type="region of interest" description="Disordered" evidence="2">
    <location>
        <begin position="1"/>
        <end position="22"/>
    </location>
</feature>
<dbReference type="SUPFAM" id="SSF54928">
    <property type="entry name" value="RNA-binding domain, RBD"/>
    <property type="match status" value="1"/>
</dbReference>
<evidence type="ECO:0000256" key="2">
    <source>
        <dbReference type="SAM" id="MobiDB-lite"/>
    </source>
</evidence>
<evidence type="ECO:0000256" key="1">
    <source>
        <dbReference type="PROSITE-ProRule" id="PRU00176"/>
    </source>
</evidence>
<dbReference type="InterPro" id="IPR000504">
    <property type="entry name" value="RRM_dom"/>
</dbReference>
<dbReference type="InterPro" id="IPR035979">
    <property type="entry name" value="RBD_domain_sf"/>
</dbReference>
<proteinExistence type="predicted"/>
<dbReference type="Proteomes" id="UP000267606">
    <property type="component" value="Unassembled WGS sequence"/>
</dbReference>
<keyword evidence="5" id="KW-1185">Reference proteome</keyword>
<protein>
    <submittedName>
        <fullName evidence="6">RRM domain-containing protein</fullName>
    </submittedName>
</protein>
<dbReference type="InterPro" id="IPR012677">
    <property type="entry name" value="Nucleotide-bd_a/b_plait_sf"/>
</dbReference>
<feature type="domain" description="RRM" evidence="3">
    <location>
        <begin position="49"/>
        <end position="87"/>
    </location>
</feature>
<dbReference type="GO" id="GO:0003723">
    <property type="term" value="F:RNA binding"/>
    <property type="evidence" value="ECO:0007669"/>
    <property type="project" value="UniProtKB-UniRule"/>
</dbReference>
<gene>
    <name evidence="4" type="ORF">OFLC_LOCUS2292</name>
</gene>
<evidence type="ECO:0000313" key="4">
    <source>
        <dbReference type="EMBL" id="VDO32506.1"/>
    </source>
</evidence>
<dbReference type="STRING" id="387005.A0A183H482"/>
<dbReference type="AlphaFoldDB" id="A0A183H482"/>
<dbReference type="Pfam" id="PF00076">
    <property type="entry name" value="RRM_1"/>
    <property type="match status" value="1"/>
</dbReference>
<sequence length="87" mass="9493">MDSQAGSIIMQQQQSQALSNGNNNQFYASSSILSSNSPTLENEGEVKATNLIINYLPQNMTQEEVHALFSTLGEIDSCKLVRDKLTG</sequence>
<evidence type="ECO:0000313" key="5">
    <source>
        <dbReference type="Proteomes" id="UP000267606"/>
    </source>
</evidence>
<keyword evidence="1" id="KW-0694">RNA-binding</keyword>
<dbReference type="EMBL" id="UZAJ01001287">
    <property type="protein sequence ID" value="VDO32506.1"/>
    <property type="molecule type" value="Genomic_DNA"/>
</dbReference>